<keyword evidence="5" id="KW-0732">Signal</keyword>
<gene>
    <name evidence="7" type="ORF">DWY20_03285</name>
</gene>
<dbReference type="PROSITE" id="PS50022">
    <property type="entry name" value="FA58C_3"/>
    <property type="match status" value="1"/>
</dbReference>
<dbReference type="Gene3D" id="2.115.10.20">
    <property type="entry name" value="Glycosyl hydrolase domain, family 43"/>
    <property type="match status" value="1"/>
</dbReference>
<sequence>MKLNTLLLSISCAALTLPLFAQNTRMETFCNPLNVDYTYMIYNSDKDISYRSGADPAVVEFRGEYYMFVTRSHGYWHSTDLQNWNFIPAPANWYPQGCNAPAAHNYKDSLLYVCGDPSGSMSVLYTDDPKKGDWKGVPAILHDLQDPDLFIDDDGKAYMFWGSSNVFPIRGIELDRNHRFLPKGEKKELFGLDLANHGWERFGENHVSDSDLGGFIEGPWMTKHNGKYYLQYGSPGTEFNVYGDGVYVADHPMGPYTYQKHNPVSYKPGGFMNGAGHGSSVLGPDSTYWHFASMSLSINVNWERRLCMFPMGFDNDGIMFCDTRFGDYPHYAPAVPGKKGEFRGWMLLSYKKPVTASSYVKEYTPAALTDEKTKSFWLAEANNDNQWVMIDLQKEAEVCAVQINYHDYQSNMYGRYEGLYHRYYVEGSSDGKNWKILVDRRRSYKDTPNDYVELAHPAKVRYVRYRNLHVPTPHLAISELRIFGKGTGKAPKKVDGLKLVRQADRRDVAISWKPVPGAQGYNVLWGIAPDKLYSSWMVYDENELFMRSLTTTQDYYFCVEAFNENGVAERSEILHCK</sequence>
<keyword evidence="7" id="KW-0858">Xylan degradation</keyword>
<dbReference type="GO" id="GO:0004553">
    <property type="term" value="F:hydrolase activity, hydrolyzing O-glycosyl compounds"/>
    <property type="evidence" value="ECO:0007669"/>
    <property type="project" value="InterPro"/>
</dbReference>
<evidence type="ECO:0000313" key="7">
    <source>
        <dbReference type="EMBL" id="RGR98847.1"/>
    </source>
</evidence>
<evidence type="ECO:0000259" key="6">
    <source>
        <dbReference type="PROSITE" id="PS50022"/>
    </source>
</evidence>
<dbReference type="SUPFAM" id="SSF49265">
    <property type="entry name" value="Fibronectin type III"/>
    <property type="match status" value="1"/>
</dbReference>
<keyword evidence="2 4" id="KW-0378">Hydrolase</keyword>
<dbReference type="Pfam" id="PF04616">
    <property type="entry name" value="Glyco_hydro_43"/>
    <property type="match status" value="1"/>
</dbReference>
<dbReference type="InterPro" id="IPR013783">
    <property type="entry name" value="Ig-like_fold"/>
</dbReference>
<organism evidence="7 8">
    <name type="scientific">Phocaeicola coprocola</name>
    <dbReference type="NCBI Taxonomy" id="310298"/>
    <lineage>
        <taxon>Bacteria</taxon>
        <taxon>Pseudomonadati</taxon>
        <taxon>Bacteroidota</taxon>
        <taxon>Bacteroidia</taxon>
        <taxon>Bacteroidales</taxon>
        <taxon>Bacteroidaceae</taxon>
        <taxon>Phocaeicola</taxon>
    </lineage>
</organism>
<feature type="domain" description="F5/8 type C" evidence="6">
    <location>
        <begin position="334"/>
        <end position="485"/>
    </location>
</feature>
<feature type="signal peptide" evidence="5">
    <location>
        <begin position="1"/>
        <end position="21"/>
    </location>
</feature>
<dbReference type="Gene3D" id="2.60.40.10">
    <property type="entry name" value="Immunoglobulins"/>
    <property type="match status" value="1"/>
</dbReference>
<dbReference type="InterPro" id="IPR051795">
    <property type="entry name" value="Glycosyl_Hydrlase_43"/>
</dbReference>
<protein>
    <submittedName>
        <fullName evidence="7">1,4-beta-xylanase</fullName>
    </submittedName>
</protein>
<dbReference type="Pfam" id="PF00754">
    <property type="entry name" value="F5_F8_type_C"/>
    <property type="match status" value="1"/>
</dbReference>
<dbReference type="EMBL" id="QRUU01000009">
    <property type="protein sequence ID" value="RGR98847.1"/>
    <property type="molecule type" value="Genomic_DNA"/>
</dbReference>
<dbReference type="SUPFAM" id="SSF75005">
    <property type="entry name" value="Arabinanase/levansucrase/invertase"/>
    <property type="match status" value="1"/>
</dbReference>
<evidence type="ECO:0000256" key="5">
    <source>
        <dbReference type="SAM" id="SignalP"/>
    </source>
</evidence>
<dbReference type="RefSeq" id="WP_118483292.1">
    <property type="nucleotide sequence ID" value="NZ_CAUELD010000008.1"/>
</dbReference>
<evidence type="ECO:0000313" key="8">
    <source>
        <dbReference type="Proteomes" id="UP000285864"/>
    </source>
</evidence>
<dbReference type="InterPro" id="IPR023296">
    <property type="entry name" value="Glyco_hydro_beta-prop_sf"/>
</dbReference>
<dbReference type="PANTHER" id="PTHR42812">
    <property type="entry name" value="BETA-XYLOSIDASE"/>
    <property type="match status" value="1"/>
</dbReference>
<dbReference type="InterPro" id="IPR008979">
    <property type="entry name" value="Galactose-bd-like_sf"/>
</dbReference>
<feature type="chain" id="PRO_5019161174" evidence="5">
    <location>
        <begin position="22"/>
        <end position="577"/>
    </location>
</feature>
<dbReference type="AlphaFoldDB" id="A0A412GVF1"/>
<evidence type="ECO:0000256" key="1">
    <source>
        <dbReference type="ARBA" id="ARBA00009865"/>
    </source>
</evidence>
<dbReference type="Gene3D" id="2.60.120.260">
    <property type="entry name" value="Galactose-binding domain-like"/>
    <property type="match status" value="1"/>
</dbReference>
<dbReference type="Proteomes" id="UP000285864">
    <property type="component" value="Unassembled WGS sequence"/>
</dbReference>
<keyword evidence="7" id="KW-0624">Polysaccharide degradation</keyword>
<keyword evidence="8" id="KW-1185">Reference proteome</keyword>
<dbReference type="GO" id="GO:0045493">
    <property type="term" value="P:xylan catabolic process"/>
    <property type="evidence" value="ECO:0007669"/>
    <property type="project" value="UniProtKB-KW"/>
</dbReference>
<dbReference type="InterPro" id="IPR036116">
    <property type="entry name" value="FN3_sf"/>
</dbReference>
<dbReference type="SUPFAM" id="SSF49785">
    <property type="entry name" value="Galactose-binding domain-like"/>
    <property type="match status" value="1"/>
</dbReference>
<dbReference type="CDD" id="cd08982">
    <property type="entry name" value="GH43-like"/>
    <property type="match status" value="1"/>
</dbReference>
<evidence type="ECO:0000256" key="4">
    <source>
        <dbReference type="RuleBase" id="RU361187"/>
    </source>
</evidence>
<dbReference type="InterPro" id="IPR006710">
    <property type="entry name" value="Glyco_hydro_43"/>
</dbReference>
<accession>A0A412GVF1</accession>
<comment type="caution">
    <text evidence="7">The sequence shown here is derived from an EMBL/GenBank/DDBJ whole genome shotgun (WGS) entry which is preliminary data.</text>
</comment>
<keyword evidence="7" id="KW-0119">Carbohydrate metabolism</keyword>
<keyword evidence="3 4" id="KW-0326">Glycosidase</keyword>
<dbReference type="InterPro" id="IPR000421">
    <property type="entry name" value="FA58C"/>
</dbReference>
<name>A0A412GVF1_9BACT</name>
<comment type="similarity">
    <text evidence="1 4">Belongs to the glycosyl hydrolase 43 family.</text>
</comment>
<proteinExistence type="inferred from homology"/>
<evidence type="ECO:0000256" key="2">
    <source>
        <dbReference type="ARBA" id="ARBA00022801"/>
    </source>
</evidence>
<reference evidence="7 8" key="1">
    <citation type="submission" date="2018-08" db="EMBL/GenBank/DDBJ databases">
        <title>A genome reference for cultivated species of the human gut microbiota.</title>
        <authorList>
            <person name="Zou Y."/>
            <person name="Xue W."/>
            <person name="Luo G."/>
        </authorList>
    </citation>
    <scope>NUCLEOTIDE SEQUENCE [LARGE SCALE GENOMIC DNA]</scope>
    <source>
        <strain evidence="7 8">AF24-2</strain>
    </source>
</reference>
<dbReference type="PANTHER" id="PTHR42812:SF12">
    <property type="entry name" value="BETA-XYLOSIDASE-RELATED"/>
    <property type="match status" value="1"/>
</dbReference>
<evidence type="ECO:0000256" key="3">
    <source>
        <dbReference type="ARBA" id="ARBA00023295"/>
    </source>
</evidence>